<evidence type="ECO:0008006" key="5">
    <source>
        <dbReference type="Google" id="ProtNLM"/>
    </source>
</evidence>
<sequence length="251" mass="28308">MARTTTGSGSTSTKTSTQKKSIRRGTGTTGKAISQAKKSPSISHNQPQKAEIDPSAQTAESKRKFFAIIAVVVLAAILYYLKSFFVVALVNNRPITRYQVIKSLEQQGGKGTLDSLISEELIKQDAQKKGVTVSQQEIDERVKSIEDEIKKSGQSFDNLLKTQGITRQQVEEQTRLQLILKRLLADKIKVSDKEVEESYVQQKDSKPKETSDGEYKKQIREALENQKLSFEAQTYVQSLQSKANIRYWLRY</sequence>
<keyword evidence="2" id="KW-1133">Transmembrane helix</keyword>
<evidence type="ECO:0000256" key="1">
    <source>
        <dbReference type="SAM" id="MobiDB-lite"/>
    </source>
</evidence>
<dbReference type="AlphaFoldDB" id="A0A1F7HJ14"/>
<keyword evidence="2" id="KW-0812">Transmembrane</keyword>
<evidence type="ECO:0000313" key="4">
    <source>
        <dbReference type="Proteomes" id="UP000178098"/>
    </source>
</evidence>
<feature type="region of interest" description="Disordered" evidence="1">
    <location>
        <begin position="1"/>
        <end position="55"/>
    </location>
</feature>
<feature type="transmembrane region" description="Helical" evidence="2">
    <location>
        <begin position="65"/>
        <end position="90"/>
    </location>
</feature>
<dbReference type="Proteomes" id="UP000178098">
    <property type="component" value="Unassembled WGS sequence"/>
</dbReference>
<protein>
    <recommendedName>
        <fullName evidence="5">Foldase protein PrsA</fullName>
    </recommendedName>
</protein>
<name>A0A1F7HJ14_9BACT</name>
<dbReference type="EMBL" id="MFZT01000027">
    <property type="protein sequence ID" value="OGK31220.1"/>
    <property type="molecule type" value="Genomic_DNA"/>
</dbReference>
<organism evidence="3 4">
    <name type="scientific">Candidatus Roizmanbacteria bacterium RIFCSPHIGHO2_02_FULL_43_11</name>
    <dbReference type="NCBI Taxonomy" id="1802043"/>
    <lineage>
        <taxon>Bacteria</taxon>
        <taxon>Candidatus Roizmaniibacteriota</taxon>
    </lineage>
</organism>
<feature type="compositionally biased region" description="Polar residues" evidence="1">
    <location>
        <begin position="29"/>
        <end position="48"/>
    </location>
</feature>
<evidence type="ECO:0000313" key="3">
    <source>
        <dbReference type="EMBL" id="OGK31220.1"/>
    </source>
</evidence>
<dbReference type="PANTHER" id="PTHR47245:SF2">
    <property type="entry name" value="PEPTIDYL-PROLYL CIS-TRANS ISOMERASE HP_0175-RELATED"/>
    <property type="match status" value="1"/>
</dbReference>
<comment type="caution">
    <text evidence="3">The sequence shown here is derived from an EMBL/GenBank/DDBJ whole genome shotgun (WGS) entry which is preliminary data.</text>
</comment>
<keyword evidence="2" id="KW-0472">Membrane</keyword>
<dbReference type="InterPro" id="IPR050245">
    <property type="entry name" value="PrsA_foldase"/>
</dbReference>
<dbReference type="Pfam" id="PF13624">
    <property type="entry name" value="SurA_N_3"/>
    <property type="match status" value="1"/>
</dbReference>
<dbReference type="PANTHER" id="PTHR47245">
    <property type="entry name" value="PEPTIDYLPROLYL ISOMERASE"/>
    <property type="match status" value="1"/>
</dbReference>
<reference evidence="3 4" key="1">
    <citation type="journal article" date="2016" name="Nat. Commun.">
        <title>Thousands of microbial genomes shed light on interconnected biogeochemical processes in an aquifer system.</title>
        <authorList>
            <person name="Anantharaman K."/>
            <person name="Brown C.T."/>
            <person name="Hug L.A."/>
            <person name="Sharon I."/>
            <person name="Castelle C.J."/>
            <person name="Probst A.J."/>
            <person name="Thomas B.C."/>
            <person name="Singh A."/>
            <person name="Wilkins M.J."/>
            <person name="Karaoz U."/>
            <person name="Brodie E.L."/>
            <person name="Williams K.H."/>
            <person name="Hubbard S.S."/>
            <person name="Banfield J.F."/>
        </authorList>
    </citation>
    <scope>NUCLEOTIDE SEQUENCE [LARGE SCALE GENOMIC DNA]</scope>
</reference>
<proteinExistence type="predicted"/>
<gene>
    <name evidence="3" type="ORF">A3D08_01495</name>
</gene>
<dbReference type="InterPro" id="IPR027304">
    <property type="entry name" value="Trigger_fact/SurA_dom_sf"/>
</dbReference>
<dbReference type="SUPFAM" id="SSF109998">
    <property type="entry name" value="Triger factor/SurA peptide-binding domain-like"/>
    <property type="match status" value="1"/>
</dbReference>
<dbReference type="Gene3D" id="1.10.4030.10">
    <property type="entry name" value="Porin chaperone SurA, peptide-binding domain"/>
    <property type="match status" value="1"/>
</dbReference>
<accession>A0A1F7HJ14</accession>
<feature type="compositionally biased region" description="Low complexity" evidence="1">
    <location>
        <begin position="1"/>
        <end position="19"/>
    </location>
</feature>
<evidence type="ECO:0000256" key="2">
    <source>
        <dbReference type="SAM" id="Phobius"/>
    </source>
</evidence>